<reference evidence="1 2" key="1">
    <citation type="submission" date="2019-07" db="EMBL/GenBank/DDBJ databases">
        <title>Pseudomonas mangiferae sp. nov., isolated from bark of mango tree in Thailand.</title>
        <authorList>
            <person name="Srisuk N."/>
            <person name="Anurat P."/>
        </authorList>
    </citation>
    <scope>NUCLEOTIDE SEQUENCE [LARGE SCALE GENOMIC DNA]</scope>
    <source>
        <strain evidence="1 2">DMKU_BBB3-04</strain>
    </source>
</reference>
<dbReference type="AlphaFoldDB" id="A0A553GX35"/>
<gene>
    <name evidence="1" type="ORF">FM069_15005</name>
</gene>
<evidence type="ECO:0000313" key="2">
    <source>
        <dbReference type="Proteomes" id="UP000315235"/>
    </source>
</evidence>
<dbReference type="RefSeq" id="WP_143489176.1">
    <property type="nucleotide sequence ID" value="NZ_VJOY01000010.1"/>
</dbReference>
<dbReference type="Proteomes" id="UP000315235">
    <property type="component" value="Unassembled WGS sequence"/>
</dbReference>
<protein>
    <submittedName>
        <fullName evidence="1">Lipopolysaccharide core biosynthesis protein</fullName>
    </submittedName>
</protein>
<organism evidence="1 2">
    <name type="scientific">Pseudomonas mangiferae</name>
    <dbReference type="NCBI Taxonomy" id="2593654"/>
    <lineage>
        <taxon>Bacteria</taxon>
        <taxon>Pseudomonadati</taxon>
        <taxon>Pseudomonadota</taxon>
        <taxon>Gammaproteobacteria</taxon>
        <taxon>Pseudomonadales</taxon>
        <taxon>Pseudomonadaceae</taxon>
        <taxon>Pseudomonas</taxon>
    </lineage>
</organism>
<proteinExistence type="predicted"/>
<name>A0A553GX35_9PSED</name>
<evidence type="ECO:0000313" key="1">
    <source>
        <dbReference type="EMBL" id="TRX74050.1"/>
    </source>
</evidence>
<dbReference type="OrthoDB" id="6555425at2"/>
<dbReference type="EMBL" id="VJOY01000010">
    <property type="protein sequence ID" value="TRX74050.1"/>
    <property type="molecule type" value="Genomic_DNA"/>
</dbReference>
<sequence>MDEQIQAASPLLQRYFDGGESLARMRHSRSGPVIIFASGPSAAGFPLDRYRHLPMMAVNGSIVRFAELGIRPLFYLCDDRGFVLDRLPLAIQGVSLAERAGLGLDALKTLLGLAPECLDGREVHLMQRVNRPLEGEPLSNRRYAWQVRNDPDIECGFSLFRQKPNRIGFSRNLGKGYFGSRTIPYAGLQLAHHLGFDKVFLVGLDLNPGPGRFYEQGPDAVPSRIDDDYADYILPSFELMARRVSGPGFQVYNLSTGSRLPDSLVPKIGLDQLDALLASA</sequence>
<comment type="caution">
    <text evidence="1">The sequence shown here is derived from an EMBL/GenBank/DDBJ whole genome shotgun (WGS) entry which is preliminary data.</text>
</comment>
<accession>A0A553GX35</accession>
<keyword evidence="2" id="KW-1185">Reference proteome</keyword>